<evidence type="ECO:0000256" key="15">
    <source>
        <dbReference type="PIRSR" id="PIRSR001529-1"/>
    </source>
</evidence>
<evidence type="ECO:0000256" key="7">
    <source>
        <dbReference type="ARBA" id="ARBA00022741"/>
    </source>
</evidence>
<dbReference type="InterPro" id="IPR042103">
    <property type="entry name" value="SerRS_1_N_sf"/>
</dbReference>
<dbReference type="InterPro" id="IPR045864">
    <property type="entry name" value="aa-tRNA-synth_II/BPL/LPL"/>
</dbReference>
<evidence type="ECO:0000256" key="11">
    <source>
        <dbReference type="ARBA" id="ARBA00039158"/>
    </source>
</evidence>
<dbReference type="GO" id="GO:0006434">
    <property type="term" value="P:seryl-tRNA aminoacylation"/>
    <property type="evidence" value="ECO:0007669"/>
    <property type="project" value="UniProtKB-UniRule"/>
</dbReference>
<dbReference type="InterPro" id="IPR010978">
    <property type="entry name" value="tRNA-bd_arm"/>
</dbReference>
<feature type="domain" description="Aminoacyl-transfer RNA synthetases class-II family profile" evidence="17">
    <location>
        <begin position="122"/>
        <end position="392"/>
    </location>
</feature>
<keyword evidence="8 16" id="KW-0067">ATP-binding</keyword>
<feature type="binding site" evidence="15">
    <location>
        <position position="365"/>
    </location>
    <ligand>
        <name>L-serine</name>
        <dbReference type="ChEBI" id="CHEBI:33384"/>
    </ligand>
</feature>
<dbReference type="PRINTS" id="PR00981">
    <property type="entry name" value="TRNASYNTHSER"/>
</dbReference>
<accession>A0A0G1IWF2</accession>
<keyword evidence="9" id="KW-0648">Protein biosynthesis</keyword>
<evidence type="ECO:0000256" key="16">
    <source>
        <dbReference type="PIRSR" id="PIRSR001529-2"/>
    </source>
</evidence>
<dbReference type="PANTHER" id="PTHR43697:SF1">
    <property type="entry name" value="SERINE--TRNA LIGASE"/>
    <property type="match status" value="1"/>
</dbReference>
<dbReference type="EC" id="6.1.1.11" evidence="4 14"/>
<evidence type="ECO:0000256" key="5">
    <source>
        <dbReference type="ARBA" id="ARBA00022490"/>
    </source>
</evidence>
<dbReference type="Gene3D" id="3.30.930.10">
    <property type="entry name" value="Bira Bifunctional Protein, Domain 2"/>
    <property type="match status" value="1"/>
</dbReference>
<comment type="similarity">
    <text evidence="3">Belongs to the class-II aminoacyl-tRNA synthetase family. Type-1 seryl-tRNA synthetase subfamily.</text>
</comment>
<evidence type="ECO:0000256" key="4">
    <source>
        <dbReference type="ARBA" id="ARBA00012840"/>
    </source>
</evidence>
<feature type="binding site" evidence="16">
    <location>
        <begin position="243"/>
        <end position="245"/>
    </location>
    <ligand>
        <name>ATP</name>
        <dbReference type="ChEBI" id="CHEBI:30616"/>
    </ligand>
</feature>
<evidence type="ECO:0000256" key="8">
    <source>
        <dbReference type="ARBA" id="ARBA00022840"/>
    </source>
</evidence>
<feature type="site" description="Important for serine binding" evidence="15">
    <location>
        <position position="367"/>
    </location>
</feature>
<evidence type="ECO:0000259" key="17">
    <source>
        <dbReference type="PROSITE" id="PS50862"/>
    </source>
</evidence>
<evidence type="ECO:0000256" key="9">
    <source>
        <dbReference type="ARBA" id="ARBA00022917"/>
    </source>
</evidence>
<dbReference type="Pfam" id="PF00587">
    <property type="entry name" value="tRNA-synt_2b"/>
    <property type="match status" value="1"/>
</dbReference>
<dbReference type="Pfam" id="PF02403">
    <property type="entry name" value="Seryl_tRNA_N"/>
    <property type="match status" value="1"/>
</dbReference>
<dbReference type="PIRSF" id="PIRSF001529">
    <property type="entry name" value="Ser-tRNA-synth_IIa"/>
    <property type="match status" value="1"/>
</dbReference>
<dbReference type="InterPro" id="IPR015866">
    <property type="entry name" value="Ser-tRNA-synth_1_N"/>
</dbReference>
<dbReference type="PROSITE" id="PS50862">
    <property type="entry name" value="AA_TRNA_LIGASE_II"/>
    <property type="match status" value="1"/>
</dbReference>
<comment type="catalytic activity">
    <reaction evidence="12">
        <text>tRNA(Sec) + L-serine + ATP = L-seryl-tRNA(Sec) + AMP + diphosphate + H(+)</text>
        <dbReference type="Rhea" id="RHEA:42580"/>
        <dbReference type="Rhea" id="RHEA-COMP:9742"/>
        <dbReference type="Rhea" id="RHEA-COMP:10128"/>
        <dbReference type="ChEBI" id="CHEBI:15378"/>
        <dbReference type="ChEBI" id="CHEBI:30616"/>
        <dbReference type="ChEBI" id="CHEBI:33019"/>
        <dbReference type="ChEBI" id="CHEBI:33384"/>
        <dbReference type="ChEBI" id="CHEBI:78442"/>
        <dbReference type="ChEBI" id="CHEBI:78533"/>
        <dbReference type="ChEBI" id="CHEBI:456215"/>
        <dbReference type="EC" id="6.1.1.11"/>
    </reaction>
</comment>
<comment type="catalytic activity">
    <reaction evidence="13">
        <text>tRNA(Ser) + L-serine + ATP = L-seryl-tRNA(Ser) + AMP + diphosphate + H(+)</text>
        <dbReference type="Rhea" id="RHEA:12292"/>
        <dbReference type="Rhea" id="RHEA-COMP:9669"/>
        <dbReference type="Rhea" id="RHEA-COMP:9703"/>
        <dbReference type="ChEBI" id="CHEBI:15378"/>
        <dbReference type="ChEBI" id="CHEBI:30616"/>
        <dbReference type="ChEBI" id="CHEBI:33019"/>
        <dbReference type="ChEBI" id="CHEBI:33384"/>
        <dbReference type="ChEBI" id="CHEBI:78442"/>
        <dbReference type="ChEBI" id="CHEBI:78533"/>
        <dbReference type="ChEBI" id="CHEBI:456215"/>
        <dbReference type="EC" id="6.1.1.11"/>
    </reaction>
</comment>
<dbReference type="CDD" id="cd00770">
    <property type="entry name" value="SerRS_core"/>
    <property type="match status" value="1"/>
</dbReference>
<organism evidence="18 19">
    <name type="scientific">Candidatus Giovannonibacteria bacterium GW2011_GWA2_44_26</name>
    <dbReference type="NCBI Taxonomy" id="1618648"/>
    <lineage>
        <taxon>Bacteria</taxon>
        <taxon>Candidatus Giovannoniibacteriota</taxon>
    </lineage>
</organism>
<dbReference type="GO" id="GO:0005524">
    <property type="term" value="F:ATP binding"/>
    <property type="evidence" value="ECO:0007669"/>
    <property type="project" value="UniProtKB-KW"/>
</dbReference>
<dbReference type="SUPFAM" id="SSF55681">
    <property type="entry name" value="Class II aaRS and biotin synthetases"/>
    <property type="match status" value="1"/>
</dbReference>
<evidence type="ECO:0000313" key="18">
    <source>
        <dbReference type="EMBL" id="KKT63313.1"/>
    </source>
</evidence>
<dbReference type="GO" id="GO:0005737">
    <property type="term" value="C:cytoplasm"/>
    <property type="evidence" value="ECO:0007669"/>
    <property type="project" value="UniProtKB-SubCell"/>
</dbReference>
<keyword evidence="7" id="KW-0547">Nucleotide-binding</keyword>
<comment type="caution">
    <text evidence="18">The sequence shown here is derived from an EMBL/GenBank/DDBJ whole genome shotgun (WGS) entry which is preliminary data.</text>
</comment>
<reference evidence="18 19" key="1">
    <citation type="journal article" date="2015" name="Nature">
        <title>rRNA introns, odd ribosomes, and small enigmatic genomes across a large radiation of phyla.</title>
        <authorList>
            <person name="Brown C.T."/>
            <person name="Hug L.A."/>
            <person name="Thomas B.C."/>
            <person name="Sharon I."/>
            <person name="Castelle C.J."/>
            <person name="Singh A."/>
            <person name="Wilkins M.J."/>
            <person name="Williams K.H."/>
            <person name="Banfield J.F."/>
        </authorList>
    </citation>
    <scope>NUCLEOTIDE SEQUENCE [LARGE SCALE GENOMIC DNA]</scope>
</reference>
<keyword evidence="10" id="KW-0030">Aminoacyl-tRNA synthetase</keyword>
<proteinExistence type="inferred from homology"/>
<feature type="binding site" evidence="16">
    <location>
        <begin position="259"/>
        <end position="262"/>
    </location>
    <ligand>
        <name>ATP</name>
        <dbReference type="ChEBI" id="CHEBI:30616"/>
    </ligand>
</feature>
<dbReference type="AlphaFoldDB" id="A0A0G1IWF2"/>
<protein>
    <recommendedName>
        <fullName evidence="11 14">Serine--tRNA ligase</fullName>
        <ecNumber evidence="4 14">6.1.1.11</ecNumber>
    </recommendedName>
</protein>
<evidence type="ECO:0000256" key="13">
    <source>
        <dbReference type="ARBA" id="ARBA00048823"/>
    </source>
</evidence>
<dbReference type="InterPro" id="IPR002314">
    <property type="entry name" value="aa-tRNA-synt_IIb"/>
</dbReference>
<evidence type="ECO:0000256" key="6">
    <source>
        <dbReference type="ARBA" id="ARBA00022598"/>
    </source>
</evidence>
<name>A0A0G1IWF2_9BACT</name>
<dbReference type="InterPro" id="IPR002317">
    <property type="entry name" value="Ser-tRNA-ligase_type_1"/>
</dbReference>
<dbReference type="GO" id="GO:0004828">
    <property type="term" value="F:serine-tRNA ligase activity"/>
    <property type="evidence" value="ECO:0007669"/>
    <property type="project" value="UniProtKB-UniRule"/>
</dbReference>
<dbReference type="PATRIC" id="fig|1618648.3.peg.456"/>
<evidence type="ECO:0000256" key="3">
    <source>
        <dbReference type="ARBA" id="ARBA00010728"/>
    </source>
</evidence>
<evidence type="ECO:0000256" key="14">
    <source>
        <dbReference type="NCBIfam" id="TIGR00414"/>
    </source>
</evidence>
<sequence>MLDIKFIRENKDLIKEAARKKHVKVDIDRISAIDEKRRALIQEVDALRQEHKKFTGVSDEAKISKDKISHKEFELKAVEDEFNELMLQVPNVPDPSVPEGESDAENQEIRKVREPKKFSGQDYLSIMKRLDMVDLERGVKVSGFRGYFLKNEGALLSLALWHFVFDFLVKKGFAPFLAPVLIRRENMVGTGWFPQVEEDIYKTQDDLYLSGTAEVPMMGYHADEILKEEDLPKKYVAFSPCYRREVGSYGKDTKGIFRVHEFYKIEQVVLCRADHQESVKWHEELTKNSEEIMQALEIPYRVVINCGGDLGLGQVKKYDIEGWIPSEGRYRETHSASYFHDFQARRLNIKYKDNAGKIHFIHSLNNTAIATPRILEAFLENNLREDGSIKIPEALQKYYGARGLL</sequence>
<comment type="pathway">
    <text evidence="2">Aminoacyl-tRNA biosynthesis; selenocysteinyl-tRNA(Sec) biosynthesis; L-seryl-tRNA(Sec) from L-serine and tRNA(Sec): step 1/1.</text>
</comment>
<feature type="binding site" evidence="15">
    <location>
        <position position="243"/>
    </location>
    <ligand>
        <name>L-serine</name>
        <dbReference type="ChEBI" id="CHEBI:33384"/>
    </ligand>
</feature>
<dbReference type="InterPro" id="IPR033729">
    <property type="entry name" value="SerRS_core"/>
</dbReference>
<evidence type="ECO:0000256" key="10">
    <source>
        <dbReference type="ARBA" id="ARBA00023146"/>
    </source>
</evidence>
<evidence type="ECO:0000256" key="1">
    <source>
        <dbReference type="ARBA" id="ARBA00004496"/>
    </source>
</evidence>
<evidence type="ECO:0000256" key="2">
    <source>
        <dbReference type="ARBA" id="ARBA00005045"/>
    </source>
</evidence>
<comment type="subcellular location">
    <subcellularLocation>
        <location evidence="1">Cytoplasm</location>
    </subcellularLocation>
</comment>
<dbReference type="EMBL" id="LCIT01000005">
    <property type="protein sequence ID" value="KKT63313.1"/>
    <property type="molecule type" value="Genomic_DNA"/>
</dbReference>
<gene>
    <name evidence="18" type="ORF">UW55_C0005G0028</name>
</gene>
<keyword evidence="6 18" id="KW-0436">Ligase</keyword>
<dbReference type="Proteomes" id="UP000033945">
    <property type="component" value="Unassembled WGS sequence"/>
</dbReference>
<evidence type="ECO:0000256" key="12">
    <source>
        <dbReference type="ARBA" id="ARBA00047929"/>
    </source>
</evidence>
<dbReference type="Gene3D" id="1.10.287.40">
    <property type="entry name" value="Serine-tRNA synthetase, tRNA binding domain"/>
    <property type="match status" value="1"/>
</dbReference>
<dbReference type="SUPFAM" id="SSF46589">
    <property type="entry name" value="tRNA-binding arm"/>
    <property type="match status" value="1"/>
</dbReference>
<dbReference type="NCBIfam" id="TIGR00414">
    <property type="entry name" value="serS"/>
    <property type="match status" value="1"/>
</dbReference>
<feature type="binding site" evidence="15">
    <location>
        <position position="212"/>
    </location>
    <ligand>
        <name>L-serine</name>
        <dbReference type="ChEBI" id="CHEBI:33384"/>
    </ligand>
</feature>
<dbReference type="InterPro" id="IPR006195">
    <property type="entry name" value="aa-tRNA-synth_II"/>
</dbReference>
<feature type="binding site" evidence="16">
    <location>
        <begin position="332"/>
        <end position="335"/>
    </location>
    <ligand>
        <name>ATP</name>
        <dbReference type="ChEBI" id="CHEBI:30616"/>
    </ligand>
</feature>
<evidence type="ECO:0000313" key="19">
    <source>
        <dbReference type="Proteomes" id="UP000033945"/>
    </source>
</evidence>
<feature type="binding site" evidence="15">
    <location>
        <position position="266"/>
    </location>
    <ligand>
        <name>L-serine</name>
        <dbReference type="ChEBI" id="CHEBI:33384"/>
    </ligand>
</feature>
<dbReference type="PANTHER" id="PTHR43697">
    <property type="entry name" value="SERYL-TRNA SYNTHETASE"/>
    <property type="match status" value="1"/>
</dbReference>
<keyword evidence="5" id="KW-0963">Cytoplasm</keyword>